<proteinExistence type="inferred from homology"/>
<dbReference type="PANTHER" id="PTHR43806">
    <property type="entry name" value="PEPTIDASE S8"/>
    <property type="match status" value="1"/>
</dbReference>
<evidence type="ECO:0000259" key="9">
    <source>
        <dbReference type="Pfam" id="PF00082"/>
    </source>
</evidence>
<keyword evidence="8" id="KW-1133">Transmembrane helix</keyword>
<comment type="similarity">
    <text evidence="1 6 7">Belongs to the peptidase S8 family.</text>
</comment>
<dbReference type="InterPro" id="IPR022398">
    <property type="entry name" value="Peptidase_S8_His-AS"/>
</dbReference>
<feature type="active site" description="Charge relay system" evidence="5 6">
    <location>
        <position position="166"/>
    </location>
</feature>
<dbReference type="PROSITE" id="PS00137">
    <property type="entry name" value="SUBTILASE_HIS"/>
    <property type="match status" value="1"/>
</dbReference>
<reference evidence="11" key="1">
    <citation type="submission" date="2017-09" db="EMBL/GenBank/DDBJ databases">
        <title>Depth-based differentiation of microbial function through sediment-hosted aquifers and enrichment of novel symbionts in the deep terrestrial subsurface.</title>
        <authorList>
            <person name="Probst A.J."/>
            <person name="Ladd B."/>
            <person name="Jarett J.K."/>
            <person name="Geller-Mcgrath D.E."/>
            <person name="Sieber C.M.K."/>
            <person name="Emerson J.B."/>
            <person name="Anantharaman K."/>
            <person name="Thomas B.C."/>
            <person name="Malmstrom R."/>
            <person name="Stieglmeier M."/>
            <person name="Klingl A."/>
            <person name="Woyke T."/>
            <person name="Ryan C.M."/>
            <person name="Banfield J.F."/>
        </authorList>
    </citation>
    <scope>NUCLEOTIDE SEQUENCE [LARGE SCALE GENOMIC DNA]</scope>
</reference>
<dbReference type="GO" id="GO:0006508">
    <property type="term" value="P:proteolysis"/>
    <property type="evidence" value="ECO:0007669"/>
    <property type="project" value="UniProtKB-KW"/>
</dbReference>
<evidence type="ECO:0000313" key="11">
    <source>
        <dbReference type="Proteomes" id="UP000230557"/>
    </source>
</evidence>
<dbReference type="InterPro" id="IPR023828">
    <property type="entry name" value="Peptidase_S8_Ser-AS"/>
</dbReference>
<sequence>MYFWESIQSNCPISLSLLKKEKSLSIWLWVFPGLLLLLVFLFNASSQAGQIAVVVEVSDGHVVTSLQSEFEITRAQKVFPFVKNDQLDNYYKFNFTGDLKKLSAYPGVVSAHEDFSVQASEIFVSDPTFTQDTTDQDKLWWLSKIKAPKAWEIEQGSKDVTVAVIDTGIDGLHEDLNDGRVGAGYLSYCQVYSSTGTCLVHIESTFSGLSNSDDNGHGTIIAGIIGAIPNNNKGIAGINWKIRLMPVKALDSSGVGVSSDVSAGIVWATDNGADIINLSLGGTDLGDSVILSQAIKYAFERGVLVVAAAGNDSALVGADLDINPVYPVCSDGGKNMVLGVTASDIADKKASFSNFGRGCIDITAPGTAFFNSREDQKGVLSTYYDPKQPTKNNLYVLASGTSMAAPMVSGVVALLKAANPDLTGTALRERVIASVDDIDSLSPAQCLGDSCTGRLGSGRLNAEKALQSPTFITYAFLKDSNGRIFRIEDGVRKQVSDFVFEQRNFEPDKISMVSQKEVELIPQGQAISPLDGTLIKAEGDPTIYLIDDGVLLPATLLAFWSAGFKFEDVIELSAKEVASYRKGPNLIPRNGGLLKLAGEPAVYYIHEGKKRLISYFSFINRRLDFANVVDVAKDEFLRYQEDNNTKLQPPLDGTLIKSNAGDGVFVIESGKKRLLSASAFAIRNYNFSQVNIIPQSELDQYQAGIEIQ</sequence>
<evidence type="ECO:0000256" key="1">
    <source>
        <dbReference type="ARBA" id="ARBA00011073"/>
    </source>
</evidence>
<dbReference type="EMBL" id="PFAJ01000018">
    <property type="protein sequence ID" value="PIR97420.1"/>
    <property type="molecule type" value="Genomic_DNA"/>
</dbReference>
<dbReference type="Proteomes" id="UP000230557">
    <property type="component" value="Unassembled WGS sequence"/>
</dbReference>
<keyword evidence="8" id="KW-0472">Membrane</keyword>
<protein>
    <recommendedName>
        <fullName evidence="9">Peptidase S8/S53 domain-containing protein</fullName>
    </recommendedName>
</protein>
<evidence type="ECO:0000256" key="7">
    <source>
        <dbReference type="RuleBase" id="RU003355"/>
    </source>
</evidence>
<dbReference type="SUPFAM" id="SSF52743">
    <property type="entry name" value="Subtilisin-like"/>
    <property type="match status" value="1"/>
</dbReference>
<evidence type="ECO:0000256" key="4">
    <source>
        <dbReference type="ARBA" id="ARBA00022825"/>
    </source>
</evidence>
<evidence type="ECO:0000256" key="2">
    <source>
        <dbReference type="ARBA" id="ARBA00022670"/>
    </source>
</evidence>
<accession>A0A2H0VGI9</accession>
<dbReference type="InterPro" id="IPR023827">
    <property type="entry name" value="Peptidase_S8_Asp-AS"/>
</dbReference>
<feature type="active site" description="Charge relay system" evidence="5 6">
    <location>
        <position position="402"/>
    </location>
</feature>
<dbReference type="PROSITE" id="PS00138">
    <property type="entry name" value="SUBTILASE_SER"/>
    <property type="match status" value="1"/>
</dbReference>
<dbReference type="InterPro" id="IPR036852">
    <property type="entry name" value="Peptidase_S8/S53_dom_sf"/>
</dbReference>
<keyword evidence="8" id="KW-0812">Transmembrane</keyword>
<dbReference type="PROSITE" id="PS00136">
    <property type="entry name" value="SUBTILASE_ASP"/>
    <property type="match status" value="1"/>
</dbReference>
<dbReference type="PANTHER" id="PTHR43806:SF11">
    <property type="entry name" value="CEREVISIN-RELATED"/>
    <property type="match status" value="1"/>
</dbReference>
<organism evidence="10 11">
    <name type="scientific">Candidatus Doudnabacteria bacterium CG10_big_fil_rev_8_21_14_0_10_41_10</name>
    <dbReference type="NCBI Taxonomy" id="1974551"/>
    <lineage>
        <taxon>Bacteria</taxon>
        <taxon>Candidatus Doudnaibacteriota</taxon>
    </lineage>
</organism>
<keyword evidence="2 6" id="KW-0645">Protease</keyword>
<comment type="caution">
    <text evidence="10">The sequence shown here is derived from an EMBL/GenBank/DDBJ whole genome shotgun (WGS) entry which is preliminary data.</text>
</comment>
<keyword evidence="3 6" id="KW-0378">Hydrolase</keyword>
<gene>
    <name evidence="10" type="ORF">COT91_01520</name>
</gene>
<dbReference type="Gene3D" id="3.40.50.200">
    <property type="entry name" value="Peptidase S8/S53 domain"/>
    <property type="match status" value="1"/>
</dbReference>
<name>A0A2H0VGI9_9BACT</name>
<feature type="active site" description="Charge relay system" evidence="5 6">
    <location>
        <position position="217"/>
    </location>
</feature>
<dbReference type="PRINTS" id="PR00723">
    <property type="entry name" value="SUBTILISIN"/>
</dbReference>
<dbReference type="AlphaFoldDB" id="A0A2H0VGI9"/>
<feature type="transmembrane region" description="Helical" evidence="8">
    <location>
        <begin position="24"/>
        <end position="42"/>
    </location>
</feature>
<dbReference type="InterPro" id="IPR050131">
    <property type="entry name" value="Peptidase_S8_subtilisin-like"/>
</dbReference>
<dbReference type="Pfam" id="PF00082">
    <property type="entry name" value="Peptidase_S8"/>
    <property type="match status" value="1"/>
</dbReference>
<evidence type="ECO:0000313" key="10">
    <source>
        <dbReference type="EMBL" id="PIR97420.1"/>
    </source>
</evidence>
<evidence type="ECO:0000256" key="6">
    <source>
        <dbReference type="PROSITE-ProRule" id="PRU01240"/>
    </source>
</evidence>
<feature type="domain" description="Peptidase S8/S53" evidence="9">
    <location>
        <begin position="158"/>
        <end position="435"/>
    </location>
</feature>
<dbReference type="PROSITE" id="PS51892">
    <property type="entry name" value="SUBTILASE"/>
    <property type="match status" value="1"/>
</dbReference>
<keyword evidence="4 6" id="KW-0720">Serine protease</keyword>
<dbReference type="GO" id="GO:0004252">
    <property type="term" value="F:serine-type endopeptidase activity"/>
    <property type="evidence" value="ECO:0007669"/>
    <property type="project" value="UniProtKB-UniRule"/>
</dbReference>
<evidence type="ECO:0000256" key="5">
    <source>
        <dbReference type="PIRSR" id="PIRSR615500-1"/>
    </source>
</evidence>
<dbReference type="InterPro" id="IPR015500">
    <property type="entry name" value="Peptidase_S8_subtilisin-rel"/>
</dbReference>
<dbReference type="InterPro" id="IPR000209">
    <property type="entry name" value="Peptidase_S8/S53_dom"/>
</dbReference>
<evidence type="ECO:0000256" key="3">
    <source>
        <dbReference type="ARBA" id="ARBA00022801"/>
    </source>
</evidence>
<evidence type="ECO:0000256" key="8">
    <source>
        <dbReference type="SAM" id="Phobius"/>
    </source>
</evidence>